<accession>A0AAW1RA49</accession>
<dbReference type="SUPFAM" id="SSF51905">
    <property type="entry name" value="FAD/NAD(P)-binding domain"/>
    <property type="match status" value="1"/>
</dbReference>
<dbReference type="GO" id="GO:0016491">
    <property type="term" value="F:oxidoreductase activity"/>
    <property type="evidence" value="ECO:0007669"/>
    <property type="project" value="UniProtKB-KW"/>
</dbReference>
<evidence type="ECO:0000313" key="5">
    <source>
        <dbReference type="EMBL" id="KAK9830316.1"/>
    </source>
</evidence>
<evidence type="ECO:0000259" key="4">
    <source>
        <dbReference type="Pfam" id="PF01266"/>
    </source>
</evidence>
<comment type="function">
    <text evidence="3">Required for the assembly of the mitochondrial membrane respiratory chain NADH dehydrogenase (Complex I). Involved in mid-late stages of complex I assembly.</text>
</comment>
<dbReference type="Proteomes" id="UP001489004">
    <property type="component" value="Unassembled WGS sequence"/>
</dbReference>
<keyword evidence="1" id="KW-0560">Oxidoreductase</keyword>
<evidence type="ECO:0000256" key="3">
    <source>
        <dbReference type="ARBA" id="ARBA00046185"/>
    </source>
</evidence>
<dbReference type="Gene3D" id="3.50.50.60">
    <property type="entry name" value="FAD/NAD(P)-binding domain"/>
    <property type="match status" value="1"/>
</dbReference>
<dbReference type="EMBL" id="JALJOR010000001">
    <property type="protein sequence ID" value="KAK9830316.1"/>
    <property type="molecule type" value="Genomic_DNA"/>
</dbReference>
<name>A0AAW1RA49_9CHLO</name>
<keyword evidence="6" id="KW-1185">Reference proteome</keyword>
<organism evidence="5 6">
    <name type="scientific">[Myrmecia] bisecta</name>
    <dbReference type="NCBI Taxonomy" id="41462"/>
    <lineage>
        <taxon>Eukaryota</taxon>
        <taxon>Viridiplantae</taxon>
        <taxon>Chlorophyta</taxon>
        <taxon>core chlorophytes</taxon>
        <taxon>Trebouxiophyceae</taxon>
        <taxon>Trebouxiales</taxon>
        <taxon>Trebouxiaceae</taxon>
        <taxon>Myrmecia</taxon>
    </lineage>
</organism>
<dbReference type="GO" id="GO:0005737">
    <property type="term" value="C:cytoplasm"/>
    <property type="evidence" value="ECO:0007669"/>
    <property type="project" value="TreeGrafter"/>
</dbReference>
<dbReference type="PANTHER" id="PTHR13847:SF287">
    <property type="entry name" value="FAD-DEPENDENT OXIDOREDUCTASE DOMAIN-CONTAINING PROTEIN 1"/>
    <property type="match status" value="1"/>
</dbReference>
<dbReference type="PANTHER" id="PTHR13847">
    <property type="entry name" value="SARCOSINE DEHYDROGENASE-RELATED"/>
    <property type="match status" value="1"/>
</dbReference>
<dbReference type="InterPro" id="IPR036188">
    <property type="entry name" value="FAD/NAD-bd_sf"/>
</dbReference>
<evidence type="ECO:0000256" key="2">
    <source>
        <dbReference type="ARBA" id="ARBA00039785"/>
    </source>
</evidence>
<dbReference type="Pfam" id="PF01266">
    <property type="entry name" value="DAO"/>
    <property type="match status" value="1"/>
</dbReference>
<evidence type="ECO:0000256" key="1">
    <source>
        <dbReference type="ARBA" id="ARBA00023002"/>
    </source>
</evidence>
<comment type="caution">
    <text evidence="5">The sequence shown here is derived from an EMBL/GenBank/DDBJ whole genome shotgun (WGS) entry which is preliminary data.</text>
</comment>
<sequence>MVKAQQQDLQVDVAVVGAGVIGLCVARALVKHRLSVALVERQQLCAGATGAGQGYIWLAHRSPRSAAWPLAVWSKGLWEDYLSQTADLRDRIAPEALEWQACGSVLVACNATEALELQARRELLDAAGVHASLLDRKQLQKLEPALHVPHRGAGLLVAADAQLNGRMAAQTLMKRCNELGKGRFHALLDEAADSLLLDADQQHVQGVQTGDRRVQARLGVVVAAGAWTSKFLCASLPGIAGGWATQFQPRRGHLLEFEAPEGMPPVRHGLMEMGYTKHYAKGDQPASQGHAHTPTGIEAADITFTATTSTSGSLLVGSSREFTGWSTNAEPAVIQAILSKAQQFLPALASVQPNSVSCRVGLRPYAVGSLPQIGPFPGVQGLFVAAGHEGSGLTLGPATGEILRQYITGGSCDADLAAPFKPANVNVSSTQ</sequence>
<dbReference type="SUPFAM" id="SSF54373">
    <property type="entry name" value="FAD-linked reductases, C-terminal domain"/>
    <property type="match status" value="1"/>
</dbReference>
<proteinExistence type="predicted"/>
<feature type="domain" description="FAD dependent oxidoreductase" evidence="4">
    <location>
        <begin position="12"/>
        <end position="404"/>
    </location>
</feature>
<protein>
    <recommendedName>
        <fullName evidence="2">FAD-dependent oxidoreductase domain-containing protein 1</fullName>
    </recommendedName>
</protein>
<dbReference type="Gene3D" id="3.30.9.10">
    <property type="entry name" value="D-Amino Acid Oxidase, subunit A, domain 2"/>
    <property type="match status" value="1"/>
</dbReference>
<dbReference type="InterPro" id="IPR006076">
    <property type="entry name" value="FAD-dep_OxRdtase"/>
</dbReference>
<dbReference type="AlphaFoldDB" id="A0AAW1RA49"/>
<evidence type="ECO:0000313" key="6">
    <source>
        <dbReference type="Proteomes" id="UP001489004"/>
    </source>
</evidence>
<gene>
    <name evidence="5" type="ORF">WJX72_010961</name>
</gene>
<reference evidence="5 6" key="1">
    <citation type="journal article" date="2024" name="Nat. Commun.">
        <title>Phylogenomics reveals the evolutionary origins of lichenization in chlorophyte algae.</title>
        <authorList>
            <person name="Puginier C."/>
            <person name="Libourel C."/>
            <person name="Otte J."/>
            <person name="Skaloud P."/>
            <person name="Haon M."/>
            <person name="Grisel S."/>
            <person name="Petersen M."/>
            <person name="Berrin J.G."/>
            <person name="Delaux P.M."/>
            <person name="Dal Grande F."/>
            <person name="Keller J."/>
        </authorList>
    </citation>
    <scope>NUCLEOTIDE SEQUENCE [LARGE SCALE GENOMIC DNA]</scope>
    <source>
        <strain evidence="5 6">SAG 2043</strain>
    </source>
</reference>